<reference evidence="2 3" key="1">
    <citation type="submission" date="2021-03" db="EMBL/GenBank/DDBJ databases">
        <title>Sequencing the genomes of 1000 actinobacteria strains.</title>
        <authorList>
            <person name="Klenk H.-P."/>
        </authorList>
    </citation>
    <scope>NUCLEOTIDE SEQUENCE [LARGE SCALE GENOMIC DNA]</scope>
    <source>
        <strain evidence="2 3">DSM 14566</strain>
    </source>
</reference>
<accession>A0ABS4WVY0</accession>
<dbReference type="RefSeq" id="WP_209897764.1">
    <property type="nucleotide sequence ID" value="NZ_BAAAJW010000016.1"/>
</dbReference>
<protein>
    <submittedName>
        <fullName evidence="2">Uncharacterized protein</fullName>
    </submittedName>
</protein>
<organism evidence="2 3">
    <name type="scientific">Brachybacterium sacelli</name>
    <dbReference type="NCBI Taxonomy" id="173364"/>
    <lineage>
        <taxon>Bacteria</taxon>
        <taxon>Bacillati</taxon>
        <taxon>Actinomycetota</taxon>
        <taxon>Actinomycetes</taxon>
        <taxon>Micrococcales</taxon>
        <taxon>Dermabacteraceae</taxon>
        <taxon>Brachybacterium</taxon>
    </lineage>
</organism>
<feature type="chain" id="PRO_5045762081" evidence="1">
    <location>
        <begin position="20"/>
        <end position="134"/>
    </location>
</feature>
<evidence type="ECO:0000313" key="2">
    <source>
        <dbReference type="EMBL" id="MBP2380123.1"/>
    </source>
</evidence>
<evidence type="ECO:0000256" key="1">
    <source>
        <dbReference type="SAM" id="SignalP"/>
    </source>
</evidence>
<dbReference type="EMBL" id="JAGIOD010000001">
    <property type="protein sequence ID" value="MBP2380123.1"/>
    <property type="molecule type" value="Genomic_DNA"/>
</dbReference>
<comment type="caution">
    <text evidence="2">The sequence shown here is derived from an EMBL/GenBank/DDBJ whole genome shotgun (WGS) entry which is preliminary data.</text>
</comment>
<keyword evidence="3" id="KW-1185">Reference proteome</keyword>
<keyword evidence="1" id="KW-0732">Signal</keyword>
<feature type="signal peptide" evidence="1">
    <location>
        <begin position="1"/>
        <end position="19"/>
    </location>
</feature>
<dbReference type="Proteomes" id="UP001519290">
    <property type="component" value="Unassembled WGS sequence"/>
</dbReference>
<dbReference type="PROSITE" id="PS51257">
    <property type="entry name" value="PROKAR_LIPOPROTEIN"/>
    <property type="match status" value="1"/>
</dbReference>
<dbReference type="InterPro" id="IPR006311">
    <property type="entry name" value="TAT_signal"/>
</dbReference>
<sequence>MSRTWTSRRSLLTAVGLFAAGVAAGCTSRETDERLATQEHPVTSASGDFTAALVPDGVELHPTIRDAEGIEVWTDDLGHVNRYVPGVVWERGADVLWVLSADHGNASVHRQDDGTWAKVPGSEGMPQDIAELAR</sequence>
<proteinExistence type="predicted"/>
<gene>
    <name evidence="2" type="ORF">JOF43_000080</name>
</gene>
<evidence type="ECO:0000313" key="3">
    <source>
        <dbReference type="Proteomes" id="UP001519290"/>
    </source>
</evidence>
<name>A0ABS4WVY0_9MICO</name>
<dbReference type="PROSITE" id="PS51318">
    <property type="entry name" value="TAT"/>
    <property type="match status" value="1"/>
</dbReference>